<evidence type="ECO:0000313" key="2">
    <source>
        <dbReference type="Proteomes" id="UP001239111"/>
    </source>
</evidence>
<protein>
    <submittedName>
        <fullName evidence="1">Uncharacterized protein</fullName>
    </submittedName>
</protein>
<dbReference type="EMBL" id="CM056742">
    <property type="protein sequence ID" value="KAJ8681083.1"/>
    <property type="molecule type" value="Genomic_DNA"/>
</dbReference>
<accession>A0ACC2PCA5</accession>
<organism evidence="1 2">
    <name type="scientific">Eretmocerus hayati</name>
    <dbReference type="NCBI Taxonomy" id="131215"/>
    <lineage>
        <taxon>Eukaryota</taxon>
        <taxon>Metazoa</taxon>
        <taxon>Ecdysozoa</taxon>
        <taxon>Arthropoda</taxon>
        <taxon>Hexapoda</taxon>
        <taxon>Insecta</taxon>
        <taxon>Pterygota</taxon>
        <taxon>Neoptera</taxon>
        <taxon>Endopterygota</taxon>
        <taxon>Hymenoptera</taxon>
        <taxon>Apocrita</taxon>
        <taxon>Proctotrupomorpha</taxon>
        <taxon>Chalcidoidea</taxon>
        <taxon>Aphelinidae</taxon>
        <taxon>Aphelininae</taxon>
        <taxon>Eretmocerus</taxon>
    </lineage>
</organism>
<sequence length="247" mass="28905">MVIYVLPLKNYEQVDITDEFYKRGYQVFVKFTHNFDNKWMTGIFSLEVWSTVVFSFLVLTLVSIFVKYLVATKYPITSSDNFFYCFGALCNQGGEFYGLKHLNRPLSFTVGLFSWILLASYSSQTFVSISQTIDYAPFKDFRSLYYETDYLLVSNIRQNYLEFAVRDEPLMQQVIDLKRYKDFTDDRSMWFAACSSSNRFAIFQKNYKFIDDDVPCELRPIGKPYDLKGIGAGVPKNFKYKKTINNG</sequence>
<evidence type="ECO:0000313" key="1">
    <source>
        <dbReference type="EMBL" id="KAJ8681083.1"/>
    </source>
</evidence>
<gene>
    <name evidence="1" type="ORF">QAD02_016870</name>
</gene>
<comment type="caution">
    <text evidence="1">The sequence shown here is derived from an EMBL/GenBank/DDBJ whole genome shotgun (WGS) entry which is preliminary data.</text>
</comment>
<name>A0ACC2PCA5_9HYME</name>
<proteinExistence type="predicted"/>
<keyword evidence="2" id="KW-1185">Reference proteome</keyword>
<reference evidence="1" key="1">
    <citation type="submission" date="2023-04" db="EMBL/GenBank/DDBJ databases">
        <title>A chromosome-level genome assembly of the parasitoid wasp Eretmocerus hayati.</title>
        <authorList>
            <person name="Zhong Y."/>
            <person name="Liu S."/>
            <person name="Liu Y."/>
        </authorList>
    </citation>
    <scope>NUCLEOTIDE SEQUENCE</scope>
    <source>
        <strain evidence="1">ZJU_SS_LIU_2023</strain>
    </source>
</reference>
<dbReference type="Proteomes" id="UP001239111">
    <property type="component" value="Chromosome 2"/>
</dbReference>